<dbReference type="InterPro" id="IPR038847">
    <property type="entry name" value="Granulysin-like"/>
</dbReference>
<dbReference type="InterPro" id="IPR008138">
    <property type="entry name" value="SapB_2"/>
</dbReference>
<dbReference type="Pfam" id="PF03489">
    <property type="entry name" value="SapB_2"/>
    <property type="match status" value="1"/>
</dbReference>
<evidence type="ECO:0000313" key="5">
    <source>
        <dbReference type="Proteomes" id="UP000579812"/>
    </source>
</evidence>
<proteinExistence type="predicted"/>
<evidence type="ECO:0000256" key="1">
    <source>
        <dbReference type="ARBA" id="ARBA00023157"/>
    </source>
</evidence>
<dbReference type="GO" id="GO:0042742">
    <property type="term" value="P:defense response to bacterium"/>
    <property type="evidence" value="ECO:0007669"/>
    <property type="project" value="InterPro"/>
</dbReference>
<evidence type="ECO:0000256" key="2">
    <source>
        <dbReference type="SAM" id="SignalP"/>
    </source>
</evidence>
<sequence length="160" mass="18392">MLRNIFLVSLLVYAVCAAHWDIREVDSAEDQDEEISADGMPKQQIFTKCSLCKTILKAVKKKLSSNATPNEIKTKLNNFCDKLKLASGQCRKFVQKYLHNIIDELMTDDGPNTICTKIHACKTKPPIKDFIFRDIFFQWRCGADREVGLLKENTEWFMLA</sequence>
<feature type="chain" id="PRO_5029663402" description="Saposin B-type domain-containing protein" evidence="2">
    <location>
        <begin position="18"/>
        <end position="160"/>
    </location>
</feature>
<feature type="domain" description="Saposin B-type" evidence="3">
    <location>
        <begin position="45"/>
        <end position="125"/>
    </location>
</feature>
<dbReference type="PROSITE" id="PS50015">
    <property type="entry name" value="SAP_B"/>
    <property type="match status" value="1"/>
</dbReference>
<gene>
    <name evidence="4" type="ORF">G5714_016756</name>
</gene>
<reference evidence="4 5" key="1">
    <citation type="submission" date="2020-04" db="EMBL/GenBank/DDBJ databases">
        <title>Chromosome-level genome assembly of a cyprinid fish Onychostoma macrolepis by integration of Nanopore Sequencing, Bionano and Hi-C technology.</title>
        <authorList>
            <person name="Wang D."/>
        </authorList>
    </citation>
    <scope>NUCLEOTIDE SEQUENCE [LARGE SCALE GENOMIC DNA]</scope>
    <source>
        <strain evidence="4">SWU-2019</strain>
        <tissue evidence="4">Muscle</tissue>
    </source>
</reference>
<protein>
    <recommendedName>
        <fullName evidence="3">Saposin B-type domain-containing protein</fullName>
    </recommendedName>
</protein>
<dbReference type="AlphaFoldDB" id="A0A7J6C429"/>
<feature type="signal peptide" evidence="2">
    <location>
        <begin position="1"/>
        <end position="17"/>
    </location>
</feature>
<dbReference type="EMBL" id="JAAMOB010000017">
    <property type="protein sequence ID" value="KAF4101956.1"/>
    <property type="molecule type" value="Genomic_DNA"/>
</dbReference>
<dbReference type="Gene3D" id="1.10.225.10">
    <property type="entry name" value="Saposin-like"/>
    <property type="match status" value="1"/>
</dbReference>
<dbReference type="Proteomes" id="UP000579812">
    <property type="component" value="Unassembled WGS sequence"/>
</dbReference>
<evidence type="ECO:0000313" key="4">
    <source>
        <dbReference type="EMBL" id="KAF4101956.1"/>
    </source>
</evidence>
<name>A0A7J6C429_9TELE</name>
<dbReference type="InterPro" id="IPR007856">
    <property type="entry name" value="SapB_1"/>
</dbReference>
<comment type="caution">
    <text evidence="4">The sequence shown here is derived from an EMBL/GenBank/DDBJ whole genome shotgun (WGS) entry which is preliminary data.</text>
</comment>
<dbReference type="PANTHER" id="PTHR15541:SF2">
    <property type="entry name" value="GRANULYSIN"/>
    <property type="match status" value="1"/>
</dbReference>
<dbReference type="InterPro" id="IPR011001">
    <property type="entry name" value="Saposin-like"/>
</dbReference>
<keyword evidence="1" id="KW-1015">Disulfide bond</keyword>
<dbReference type="GO" id="GO:0006629">
    <property type="term" value="P:lipid metabolic process"/>
    <property type="evidence" value="ECO:0007669"/>
    <property type="project" value="InterPro"/>
</dbReference>
<dbReference type="Pfam" id="PF05184">
    <property type="entry name" value="SapB_1"/>
    <property type="match status" value="1"/>
</dbReference>
<dbReference type="SMR" id="A0A7J6C429"/>
<dbReference type="InterPro" id="IPR008139">
    <property type="entry name" value="SaposinB_dom"/>
</dbReference>
<evidence type="ECO:0000259" key="3">
    <source>
        <dbReference type="PROSITE" id="PS50015"/>
    </source>
</evidence>
<dbReference type="PANTHER" id="PTHR15541">
    <property type="entry name" value="GRANULYSIN RELATED"/>
    <property type="match status" value="1"/>
</dbReference>
<organism evidence="4 5">
    <name type="scientific">Onychostoma macrolepis</name>
    <dbReference type="NCBI Taxonomy" id="369639"/>
    <lineage>
        <taxon>Eukaryota</taxon>
        <taxon>Metazoa</taxon>
        <taxon>Chordata</taxon>
        <taxon>Craniata</taxon>
        <taxon>Vertebrata</taxon>
        <taxon>Euteleostomi</taxon>
        <taxon>Actinopterygii</taxon>
        <taxon>Neopterygii</taxon>
        <taxon>Teleostei</taxon>
        <taxon>Ostariophysi</taxon>
        <taxon>Cypriniformes</taxon>
        <taxon>Cyprinidae</taxon>
        <taxon>Acrossocheilinae</taxon>
        <taxon>Onychostoma</taxon>
    </lineage>
</organism>
<dbReference type="SMART" id="SM00741">
    <property type="entry name" value="SapB"/>
    <property type="match status" value="1"/>
</dbReference>
<dbReference type="SUPFAM" id="SSF47862">
    <property type="entry name" value="Saposin"/>
    <property type="match status" value="1"/>
</dbReference>
<keyword evidence="5" id="KW-1185">Reference proteome</keyword>
<accession>A0A7J6C429</accession>
<keyword evidence="2" id="KW-0732">Signal</keyword>